<sequence>MAVRAALLLALRVTTGALLVVWGTLKVMEPGYAARVSDAFYGGLLSGRALQAPLGWAEIALGALVILGLFRRIVYPLQALVLCAGALAVWKYILDPLGAWLLTPETRQYLFFPSSTLAVASLILVFFMEFDRLALDRALRRR</sequence>
<evidence type="ECO:0000313" key="1">
    <source>
        <dbReference type="EMBL" id="SNT67517.1"/>
    </source>
</evidence>
<dbReference type="OrthoDB" id="8452501at2"/>
<dbReference type="EMBL" id="FZQA01000001">
    <property type="protein sequence ID" value="SNT67517.1"/>
    <property type="molecule type" value="Genomic_DNA"/>
</dbReference>
<accession>A0A239PIR0</accession>
<organism evidence="1 2">
    <name type="scientific">Amphiplicatus metriothermophilus</name>
    <dbReference type="NCBI Taxonomy" id="1519374"/>
    <lineage>
        <taxon>Bacteria</taxon>
        <taxon>Pseudomonadati</taxon>
        <taxon>Pseudomonadota</taxon>
        <taxon>Alphaproteobacteria</taxon>
        <taxon>Parvularculales</taxon>
        <taxon>Parvularculaceae</taxon>
        <taxon>Amphiplicatus</taxon>
    </lineage>
</organism>
<dbReference type="Proteomes" id="UP000198346">
    <property type="component" value="Unassembled WGS sequence"/>
</dbReference>
<reference evidence="1 2" key="1">
    <citation type="submission" date="2017-07" db="EMBL/GenBank/DDBJ databases">
        <authorList>
            <person name="Sun Z.S."/>
            <person name="Albrecht U."/>
            <person name="Echele G."/>
            <person name="Lee C.C."/>
        </authorList>
    </citation>
    <scope>NUCLEOTIDE SEQUENCE [LARGE SCALE GENOMIC DNA]</scope>
    <source>
        <strain evidence="1 2">CGMCC 1.12710</strain>
    </source>
</reference>
<gene>
    <name evidence="1" type="ORF">SAMN06297382_0005</name>
</gene>
<name>A0A239PIR0_9PROT</name>
<dbReference type="GO" id="GO:0016020">
    <property type="term" value="C:membrane"/>
    <property type="evidence" value="ECO:0007669"/>
    <property type="project" value="UniProtKB-SubCell"/>
</dbReference>
<proteinExistence type="predicted"/>
<dbReference type="AlphaFoldDB" id="A0A239PIR0"/>
<dbReference type="RefSeq" id="WP_089410560.1">
    <property type="nucleotide sequence ID" value="NZ_FZQA01000001.1"/>
</dbReference>
<keyword evidence="2" id="KW-1185">Reference proteome</keyword>
<protein>
    <submittedName>
        <fullName evidence="1">DoxX protein</fullName>
    </submittedName>
</protein>
<evidence type="ECO:0000313" key="2">
    <source>
        <dbReference type="Proteomes" id="UP000198346"/>
    </source>
</evidence>